<keyword evidence="7" id="KW-1185">Reference proteome</keyword>
<feature type="chain" id="PRO_5033188887" description="Endolytic peptidoglycan transglycosylase RlpA" evidence="3">
    <location>
        <begin position="29"/>
        <end position="179"/>
    </location>
</feature>
<comment type="function">
    <text evidence="3">Lytic transglycosylase with a strong preference for naked glycan strands that lack stem peptides.</text>
</comment>
<dbReference type="EMBL" id="WTYV01000002">
    <property type="protein sequence ID" value="MXO71444.1"/>
    <property type="molecule type" value="Genomic_DNA"/>
</dbReference>
<dbReference type="Gene3D" id="2.40.40.10">
    <property type="entry name" value="RlpA-like domain"/>
    <property type="match status" value="1"/>
</dbReference>
<protein>
    <recommendedName>
        <fullName evidence="3">Endolytic peptidoglycan transglycosylase RlpA</fullName>
        <ecNumber evidence="3">4.2.2.-</ecNumber>
    </recommendedName>
</protein>
<sequence precursor="true">MTGLPTPYRRTRAVALATLALLALPATAGRAEQPAASTVAAAFADLGPAQTEPFAQGHAVDVTEVAPAPIPAEAPLSAQVATMLDTGMASYYGRELAGNRTASGEAFDPTDLTAAHRTLPFGTRLRVTNQRTGLSVIVRVNDRGPYARGRVLDISHAAAQQIGMVRTGHAPVSIELVQG</sequence>
<dbReference type="PANTHER" id="PTHR34183:SF8">
    <property type="entry name" value="ENDOLYTIC PEPTIDOGLYCAN TRANSGLYCOSYLASE RLPA-RELATED"/>
    <property type="match status" value="1"/>
</dbReference>
<comment type="similarity">
    <text evidence="3 4">Belongs to the RlpA family.</text>
</comment>
<dbReference type="PANTHER" id="PTHR34183">
    <property type="entry name" value="ENDOLYTIC PEPTIDOGLYCAN TRANSGLYCOSYLASE RLPA"/>
    <property type="match status" value="1"/>
</dbReference>
<dbReference type="EC" id="4.2.2.-" evidence="3"/>
<dbReference type="OrthoDB" id="9779128at2"/>
<evidence type="ECO:0000256" key="1">
    <source>
        <dbReference type="ARBA" id="ARBA00023239"/>
    </source>
</evidence>
<dbReference type="InterPro" id="IPR034718">
    <property type="entry name" value="RlpA"/>
</dbReference>
<dbReference type="InterPro" id="IPR012997">
    <property type="entry name" value="RplA"/>
</dbReference>
<dbReference type="GO" id="GO:0000270">
    <property type="term" value="P:peptidoglycan metabolic process"/>
    <property type="evidence" value="ECO:0007669"/>
    <property type="project" value="UniProtKB-UniRule"/>
</dbReference>
<accession>A0A844YY95</accession>
<keyword evidence="2 3" id="KW-0961">Cell wall biogenesis/degradation</keyword>
<organism evidence="6 7">
    <name type="scientific">Alteraurantiacibacter buctensis</name>
    <dbReference type="NCBI Taxonomy" id="1503981"/>
    <lineage>
        <taxon>Bacteria</taxon>
        <taxon>Pseudomonadati</taxon>
        <taxon>Pseudomonadota</taxon>
        <taxon>Alphaproteobacteria</taxon>
        <taxon>Sphingomonadales</taxon>
        <taxon>Erythrobacteraceae</taxon>
        <taxon>Alteraurantiacibacter</taxon>
    </lineage>
</organism>
<dbReference type="InterPro" id="IPR036908">
    <property type="entry name" value="RlpA-like_sf"/>
</dbReference>
<dbReference type="SUPFAM" id="SSF50685">
    <property type="entry name" value="Barwin-like endoglucanases"/>
    <property type="match status" value="1"/>
</dbReference>
<evidence type="ECO:0000256" key="4">
    <source>
        <dbReference type="RuleBase" id="RU003495"/>
    </source>
</evidence>
<dbReference type="RefSeq" id="WP_160771360.1">
    <property type="nucleotide sequence ID" value="NZ_WTYV01000002.1"/>
</dbReference>
<dbReference type="CDD" id="cd22268">
    <property type="entry name" value="DPBB_RlpA-like"/>
    <property type="match status" value="1"/>
</dbReference>
<reference evidence="6 7" key="1">
    <citation type="submission" date="2019-12" db="EMBL/GenBank/DDBJ databases">
        <title>Genomic-based taxomic classification of the family Erythrobacteraceae.</title>
        <authorList>
            <person name="Xu L."/>
        </authorList>
    </citation>
    <scope>NUCLEOTIDE SEQUENCE [LARGE SCALE GENOMIC DNA]</scope>
    <source>
        <strain evidence="6 7">M0322</strain>
    </source>
</reference>
<dbReference type="HAMAP" id="MF_02071">
    <property type="entry name" value="RlpA"/>
    <property type="match status" value="1"/>
</dbReference>
<keyword evidence="3" id="KW-0732">Signal</keyword>
<proteinExistence type="inferred from homology"/>
<keyword evidence="1 3" id="KW-0456">Lyase</keyword>
<feature type="signal peptide" evidence="3">
    <location>
        <begin position="1"/>
        <end position="28"/>
    </location>
</feature>
<evidence type="ECO:0000256" key="3">
    <source>
        <dbReference type="HAMAP-Rule" id="MF_02071"/>
    </source>
</evidence>
<dbReference type="GO" id="GO:0071555">
    <property type="term" value="P:cell wall organization"/>
    <property type="evidence" value="ECO:0007669"/>
    <property type="project" value="UniProtKB-KW"/>
</dbReference>
<name>A0A844YY95_9SPHN</name>
<evidence type="ECO:0000256" key="2">
    <source>
        <dbReference type="ARBA" id="ARBA00023316"/>
    </source>
</evidence>
<dbReference type="Proteomes" id="UP000466966">
    <property type="component" value="Unassembled WGS sequence"/>
</dbReference>
<evidence type="ECO:0000313" key="6">
    <source>
        <dbReference type="EMBL" id="MXO71444.1"/>
    </source>
</evidence>
<dbReference type="GO" id="GO:0008932">
    <property type="term" value="F:lytic endotransglycosylase activity"/>
    <property type="evidence" value="ECO:0007669"/>
    <property type="project" value="UniProtKB-UniRule"/>
</dbReference>
<dbReference type="Pfam" id="PF03330">
    <property type="entry name" value="DPBB_1"/>
    <property type="match status" value="1"/>
</dbReference>
<dbReference type="AlphaFoldDB" id="A0A844YY95"/>
<evidence type="ECO:0000259" key="5">
    <source>
        <dbReference type="Pfam" id="PF03330"/>
    </source>
</evidence>
<dbReference type="NCBIfam" id="TIGR00413">
    <property type="entry name" value="rlpA"/>
    <property type="match status" value="1"/>
</dbReference>
<evidence type="ECO:0000313" key="7">
    <source>
        <dbReference type="Proteomes" id="UP000466966"/>
    </source>
</evidence>
<feature type="domain" description="RlpA-like protein double-psi beta-barrel" evidence="5">
    <location>
        <begin position="86"/>
        <end position="173"/>
    </location>
</feature>
<comment type="caution">
    <text evidence="6">The sequence shown here is derived from an EMBL/GenBank/DDBJ whole genome shotgun (WGS) entry which is preliminary data.</text>
</comment>
<dbReference type="InterPro" id="IPR009009">
    <property type="entry name" value="RlpA-like_DPBB"/>
</dbReference>
<gene>
    <name evidence="3" type="primary">rlpA</name>
    <name evidence="6" type="ORF">GRI99_07285</name>
</gene>